<dbReference type="RefSeq" id="WP_233466293.1">
    <property type="nucleotide sequence ID" value="NZ_CP113531.1"/>
</dbReference>
<protein>
    <submittedName>
        <fullName evidence="1">Uncharacterized protein</fullName>
    </submittedName>
</protein>
<evidence type="ECO:0000313" key="1">
    <source>
        <dbReference type="EMBL" id="KDO03273.1"/>
    </source>
</evidence>
<comment type="caution">
    <text evidence="1">The sequence shown here is derived from an EMBL/GenBank/DDBJ whole genome shotgun (WGS) entry which is preliminary data.</text>
</comment>
<dbReference type="Proteomes" id="UP000027161">
    <property type="component" value="Unassembled WGS sequence"/>
</dbReference>
<dbReference type="AlphaFoldDB" id="A0A8E0WMD6"/>
<evidence type="ECO:0000313" key="2">
    <source>
        <dbReference type="Proteomes" id="UP000027161"/>
    </source>
</evidence>
<proteinExistence type="predicted"/>
<reference evidence="1 2" key="1">
    <citation type="submission" date="2014-02" db="EMBL/GenBank/DDBJ databases">
        <title>Draft genome sequence of Rickettsia buchneri sp. nov. ISO7T.</title>
        <authorList>
            <person name="Felsheim R.F."/>
            <person name="Kurtti T.J."/>
            <person name="Munderloh U.G."/>
        </authorList>
    </citation>
    <scope>NUCLEOTIDE SEQUENCE [LARGE SCALE GENOMIC DNA]</scope>
    <source>
        <strain evidence="1 2">ISO7</strain>
    </source>
</reference>
<name>A0A8E0WMD6_9RICK</name>
<gene>
    <name evidence="1" type="ORF">REISMN_02455</name>
</gene>
<sequence length="117" mass="13526">MKFLSHKKLKVFIDKTLINSLKNEKEKIEFILGFCQNSLNYQEALEICLYFLKKNESTEINSAAFVGLTYIIARFQKIELKAILPFITKYLKHSSIGSDLWMDAQSLLGNIVTMIPF</sequence>
<dbReference type="EMBL" id="JFKF01000043">
    <property type="protein sequence ID" value="KDO03273.1"/>
    <property type="molecule type" value="Genomic_DNA"/>
</dbReference>
<keyword evidence="2" id="KW-1185">Reference proteome</keyword>
<accession>A0A8E0WMD6</accession>
<organism evidence="1 2">
    <name type="scientific">Rickettsia tamurae subsp. buchneri</name>
    <dbReference type="NCBI Taxonomy" id="1462938"/>
    <lineage>
        <taxon>Bacteria</taxon>
        <taxon>Pseudomonadati</taxon>
        <taxon>Pseudomonadota</taxon>
        <taxon>Alphaproteobacteria</taxon>
        <taxon>Rickettsiales</taxon>
        <taxon>Rickettsiaceae</taxon>
        <taxon>Rickettsieae</taxon>
        <taxon>Rickettsia</taxon>
        <taxon>spotted fever group</taxon>
    </lineage>
</organism>